<evidence type="ECO:0000313" key="2">
    <source>
        <dbReference type="EMBL" id="CYW89216.1"/>
    </source>
</evidence>
<gene>
    <name evidence="2" type="ORF">ERS132551_00762</name>
</gene>
<keyword evidence="1" id="KW-0175">Coiled coil</keyword>
<dbReference type="RefSeq" id="WP_044761946.1">
    <property type="nucleotide sequence ID" value="NZ_CEKS01000016.1"/>
</dbReference>
<name>A0A116Q1Y9_STRSU</name>
<sequence length="186" mass="22145">MITFEELEKEINTKTEEAKKRKEKIEQKIKENYTKITNTHREREKAKEVLDTDKYTSLGIELVSLKETTEMLEGQKKECEYKIKNISSLLDKRKLNELHDYTEQENLKLFPEWEKHIKALERLKEQSIELVSNYENVSNLFFREDRQAGISLITAPWEYKGYDLTGIDLQPLKNRIESAREKGFIK</sequence>
<reference evidence="2 3" key="1">
    <citation type="submission" date="2016-02" db="EMBL/GenBank/DDBJ databases">
        <authorList>
            <consortium name="Pathogen Informatics"/>
        </authorList>
    </citation>
    <scope>NUCLEOTIDE SEQUENCE [LARGE SCALE GENOMIC DNA]</scope>
    <source>
        <strain evidence="2 3">SS1062</strain>
    </source>
</reference>
<evidence type="ECO:0000256" key="1">
    <source>
        <dbReference type="SAM" id="Coils"/>
    </source>
</evidence>
<dbReference type="EMBL" id="FIKT01000007">
    <property type="protein sequence ID" value="CYW89216.1"/>
    <property type="molecule type" value="Genomic_DNA"/>
</dbReference>
<proteinExistence type="predicted"/>
<feature type="coiled-coil region" evidence="1">
    <location>
        <begin position="4"/>
        <end position="35"/>
    </location>
</feature>
<dbReference type="AlphaFoldDB" id="A0A116Q1Y9"/>
<evidence type="ECO:0000313" key="3">
    <source>
        <dbReference type="Proteomes" id="UP000071962"/>
    </source>
</evidence>
<organism evidence="2 3">
    <name type="scientific">Streptococcus suis</name>
    <dbReference type="NCBI Taxonomy" id="1307"/>
    <lineage>
        <taxon>Bacteria</taxon>
        <taxon>Bacillati</taxon>
        <taxon>Bacillota</taxon>
        <taxon>Bacilli</taxon>
        <taxon>Lactobacillales</taxon>
        <taxon>Streptococcaceae</taxon>
        <taxon>Streptococcus</taxon>
    </lineage>
</organism>
<protein>
    <submittedName>
        <fullName evidence="2">Uncharacterized protein</fullName>
    </submittedName>
</protein>
<dbReference type="Proteomes" id="UP000071962">
    <property type="component" value="Unassembled WGS sequence"/>
</dbReference>
<accession>A0A116Q1Y9</accession>